<gene>
    <name evidence="2" type="ORF">FXF68_09270</name>
</gene>
<dbReference type="Proteomes" id="UP000323505">
    <property type="component" value="Unassembled WGS sequence"/>
</dbReference>
<evidence type="ECO:0008006" key="4">
    <source>
        <dbReference type="Google" id="ProtNLM"/>
    </source>
</evidence>
<dbReference type="EMBL" id="VSRQ01000002">
    <property type="protein sequence ID" value="TYK50676.1"/>
    <property type="molecule type" value="Genomic_DNA"/>
</dbReference>
<dbReference type="SUPFAM" id="SSF69304">
    <property type="entry name" value="Tricorn protease N-terminal domain"/>
    <property type="match status" value="1"/>
</dbReference>
<accession>A0A5D3FS11</accession>
<name>A0A5D3FS11_9ACTN</name>
<keyword evidence="1" id="KW-1133">Transmembrane helix</keyword>
<dbReference type="RefSeq" id="WP_148758527.1">
    <property type="nucleotide sequence ID" value="NZ_VSRQ01000002.1"/>
</dbReference>
<organism evidence="2 3">
    <name type="scientific">Actinomadura decatromicini</name>
    <dbReference type="NCBI Taxonomy" id="2604572"/>
    <lineage>
        <taxon>Bacteria</taxon>
        <taxon>Bacillati</taxon>
        <taxon>Actinomycetota</taxon>
        <taxon>Actinomycetes</taxon>
        <taxon>Streptosporangiales</taxon>
        <taxon>Thermomonosporaceae</taxon>
        <taxon>Actinomadura</taxon>
    </lineage>
</organism>
<keyword evidence="3" id="KW-1185">Reference proteome</keyword>
<evidence type="ECO:0000256" key="1">
    <source>
        <dbReference type="SAM" id="Phobius"/>
    </source>
</evidence>
<evidence type="ECO:0000313" key="3">
    <source>
        <dbReference type="Proteomes" id="UP000323505"/>
    </source>
</evidence>
<protein>
    <recommendedName>
        <fullName evidence="4">WD40 repeat domain-containing protein</fullName>
    </recommendedName>
</protein>
<evidence type="ECO:0000313" key="2">
    <source>
        <dbReference type="EMBL" id="TYK50676.1"/>
    </source>
</evidence>
<dbReference type="AlphaFoldDB" id="A0A5D3FS11"/>
<proteinExistence type="predicted"/>
<feature type="transmembrane region" description="Helical" evidence="1">
    <location>
        <begin position="43"/>
        <end position="64"/>
    </location>
</feature>
<reference evidence="2 3" key="1">
    <citation type="submission" date="2019-08" db="EMBL/GenBank/DDBJ databases">
        <title>Actinomadura sp. nov. CYP1-5 isolated from mountain soil.</title>
        <authorList>
            <person name="Songsumanus A."/>
            <person name="Kuncharoen N."/>
            <person name="Kudo T."/>
            <person name="Yuki M."/>
            <person name="Igarashi Y."/>
            <person name="Tanasupawat S."/>
        </authorList>
    </citation>
    <scope>NUCLEOTIDE SEQUENCE [LARGE SCALE GENOMIC DNA]</scope>
    <source>
        <strain evidence="2 3">CYP1-5</strain>
    </source>
</reference>
<keyword evidence="1" id="KW-0472">Membrane</keyword>
<keyword evidence="1" id="KW-0812">Transmembrane</keyword>
<comment type="caution">
    <text evidence="2">The sequence shown here is derived from an EMBL/GenBank/DDBJ whole genome shotgun (WGS) entry which is preliminary data.</text>
</comment>
<sequence length="407" mass="44269">MTDDLDRALRATLTTAARQAPDVRAGLLNRVEKARRRRRRVRMSAAVAAVAVAVGGTGAVGGLLRSDHDTPPAATTAGDLKPVSLARLGAPVKLRERWPDAVRNVPGRLPNGRVLEPVALLDGGTLVGATTSSLQKPDKLWSYDLDGRKARVITDIVVPGGSKIFASDFAIGQGQVIWWLSYRVNGRDTVEIWGAPLAGGTAHKIIGMRGDSITTLLIDGDTIVWGMSDGIHKAPLSGGASTVVPGTAGYEIVSWPWIGSPVYDGKAWPDVLYRSLWNERTGERRKAALAPLKGTWSCAVTWCVGSDPWKRTMTMQRRDGKAGKTLPLDTPASPMTLSVIYDRFIPYFPEGLRTRTHVLYDLRTGKLIDTGIPRTNEVLARRRNDRNPQRFIQNEAGTALIDFSKIP</sequence>